<evidence type="ECO:0000256" key="1">
    <source>
        <dbReference type="SAM" id="Phobius"/>
    </source>
</evidence>
<accession>A0AAV4X1X8</accession>
<sequence>MWPTGSPDLYPYKSCMKSLEYESSMQSDMNLMAQSIVTCGVLLIYHTFLRKLVDRSLVVAGLSLKESSIVNSSFFSKLLLCATCLVSPLRIKGFIYKC</sequence>
<proteinExistence type="predicted"/>
<keyword evidence="3" id="KW-1185">Reference proteome</keyword>
<gene>
    <name evidence="2" type="ORF">CEXT_234011</name>
</gene>
<evidence type="ECO:0000313" key="3">
    <source>
        <dbReference type="Proteomes" id="UP001054945"/>
    </source>
</evidence>
<comment type="caution">
    <text evidence="2">The sequence shown here is derived from an EMBL/GenBank/DDBJ whole genome shotgun (WGS) entry which is preliminary data.</text>
</comment>
<reference evidence="2 3" key="1">
    <citation type="submission" date="2021-06" db="EMBL/GenBank/DDBJ databases">
        <title>Caerostris extrusa draft genome.</title>
        <authorList>
            <person name="Kono N."/>
            <person name="Arakawa K."/>
        </authorList>
    </citation>
    <scope>NUCLEOTIDE SEQUENCE [LARGE SCALE GENOMIC DNA]</scope>
</reference>
<evidence type="ECO:0000313" key="2">
    <source>
        <dbReference type="EMBL" id="GIY88538.1"/>
    </source>
</evidence>
<dbReference type="Proteomes" id="UP001054945">
    <property type="component" value="Unassembled WGS sequence"/>
</dbReference>
<keyword evidence="1" id="KW-0472">Membrane</keyword>
<keyword evidence="1" id="KW-0812">Transmembrane</keyword>
<organism evidence="2 3">
    <name type="scientific">Caerostris extrusa</name>
    <name type="common">Bark spider</name>
    <name type="synonym">Caerostris bankana</name>
    <dbReference type="NCBI Taxonomy" id="172846"/>
    <lineage>
        <taxon>Eukaryota</taxon>
        <taxon>Metazoa</taxon>
        <taxon>Ecdysozoa</taxon>
        <taxon>Arthropoda</taxon>
        <taxon>Chelicerata</taxon>
        <taxon>Arachnida</taxon>
        <taxon>Araneae</taxon>
        <taxon>Araneomorphae</taxon>
        <taxon>Entelegynae</taxon>
        <taxon>Araneoidea</taxon>
        <taxon>Araneidae</taxon>
        <taxon>Caerostris</taxon>
    </lineage>
</organism>
<protein>
    <submittedName>
        <fullName evidence="2">Uncharacterized protein</fullName>
    </submittedName>
</protein>
<feature type="transmembrane region" description="Helical" evidence="1">
    <location>
        <begin position="31"/>
        <end position="49"/>
    </location>
</feature>
<name>A0AAV4X1X8_CAEEX</name>
<dbReference type="EMBL" id="BPLR01017074">
    <property type="protein sequence ID" value="GIY88538.1"/>
    <property type="molecule type" value="Genomic_DNA"/>
</dbReference>
<dbReference type="AlphaFoldDB" id="A0AAV4X1X8"/>
<keyword evidence="1" id="KW-1133">Transmembrane helix</keyword>